<proteinExistence type="predicted"/>
<protein>
    <submittedName>
        <fullName evidence="1">Uncharacterized protein</fullName>
    </submittedName>
</protein>
<keyword evidence="2" id="KW-1185">Reference proteome</keyword>
<dbReference type="EMBL" id="JAUJYN010000005">
    <property type="protein sequence ID" value="KAK1271418.1"/>
    <property type="molecule type" value="Genomic_DNA"/>
</dbReference>
<evidence type="ECO:0000313" key="1">
    <source>
        <dbReference type="EMBL" id="KAK1271418.1"/>
    </source>
</evidence>
<dbReference type="AlphaFoldDB" id="A0AAV9B4U2"/>
<reference evidence="1" key="1">
    <citation type="journal article" date="2023" name="Nat. Commun.">
        <title>Diploid and tetraploid genomes of Acorus and the evolution of monocots.</title>
        <authorList>
            <person name="Ma L."/>
            <person name="Liu K.W."/>
            <person name="Li Z."/>
            <person name="Hsiao Y.Y."/>
            <person name="Qi Y."/>
            <person name="Fu T."/>
            <person name="Tang G.D."/>
            <person name="Zhang D."/>
            <person name="Sun W.H."/>
            <person name="Liu D.K."/>
            <person name="Li Y."/>
            <person name="Chen G.Z."/>
            <person name="Liu X.D."/>
            <person name="Liao X.Y."/>
            <person name="Jiang Y.T."/>
            <person name="Yu X."/>
            <person name="Hao Y."/>
            <person name="Huang J."/>
            <person name="Zhao X.W."/>
            <person name="Ke S."/>
            <person name="Chen Y.Y."/>
            <person name="Wu W.L."/>
            <person name="Hsu J.L."/>
            <person name="Lin Y.F."/>
            <person name="Huang M.D."/>
            <person name="Li C.Y."/>
            <person name="Huang L."/>
            <person name="Wang Z.W."/>
            <person name="Zhao X."/>
            <person name="Zhong W.Y."/>
            <person name="Peng D.H."/>
            <person name="Ahmad S."/>
            <person name="Lan S."/>
            <person name="Zhang J.S."/>
            <person name="Tsai W.C."/>
            <person name="Van de Peer Y."/>
            <person name="Liu Z.J."/>
        </authorList>
    </citation>
    <scope>NUCLEOTIDE SEQUENCE</scope>
    <source>
        <strain evidence="1">SCP</strain>
    </source>
</reference>
<evidence type="ECO:0000313" key="2">
    <source>
        <dbReference type="Proteomes" id="UP001179952"/>
    </source>
</evidence>
<accession>A0AAV9B4U2</accession>
<reference evidence="1" key="2">
    <citation type="submission" date="2023-06" db="EMBL/GenBank/DDBJ databases">
        <authorList>
            <person name="Ma L."/>
            <person name="Liu K.-W."/>
            <person name="Li Z."/>
            <person name="Hsiao Y.-Y."/>
            <person name="Qi Y."/>
            <person name="Fu T."/>
            <person name="Tang G."/>
            <person name="Zhang D."/>
            <person name="Sun W.-H."/>
            <person name="Liu D.-K."/>
            <person name="Li Y."/>
            <person name="Chen G.-Z."/>
            <person name="Liu X.-D."/>
            <person name="Liao X.-Y."/>
            <person name="Jiang Y.-T."/>
            <person name="Yu X."/>
            <person name="Hao Y."/>
            <person name="Huang J."/>
            <person name="Zhao X.-W."/>
            <person name="Ke S."/>
            <person name="Chen Y.-Y."/>
            <person name="Wu W.-L."/>
            <person name="Hsu J.-L."/>
            <person name="Lin Y.-F."/>
            <person name="Huang M.-D."/>
            <person name="Li C.-Y."/>
            <person name="Huang L."/>
            <person name="Wang Z.-W."/>
            <person name="Zhao X."/>
            <person name="Zhong W.-Y."/>
            <person name="Peng D.-H."/>
            <person name="Ahmad S."/>
            <person name="Lan S."/>
            <person name="Zhang J.-S."/>
            <person name="Tsai W.-C."/>
            <person name="Van De Peer Y."/>
            <person name="Liu Z.-J."/>
        </authorList>
    </citation>
    <scope>NUCLEOTIDE SEQUENCE</scope>
    <source>
        <strain evidence="1">SCP</strain>
        <tissue evidence="1">Leaves</tissue>
    </source>
</reference>
<organism evidence="1 2">
    <name type="scientific">Acorus gramineus</name>
    <name type="common">Dwarf sweet flag</name>
    <dbReference type="NCBI Taxonomy" id="55184"/>
    <lineage>
        <taxon>Eukaryota</taxon>
        <taxon>Viridiplantae</taxon>
        <taxon>Streptophyta</taxon>
        <taxon>Embryophyta</taxon>
        <taxon>Tracheophyta</taxon>
        <taxon>Spermatophyta</taxon>
        <taxon>Magnoliopsida</taxon>
        <taxon>Liliopsida</taxon>
        <taxon>Acoraceae</taxon>
        <taxon>Acorus</taxon>
    </lineage>
</organism>
<dbReference type="Proteomes" id="UP001179952">
    <property type="component" value="Unassembled WGS sequence"/>
</dbReference>
<gene>
    <name evidence="1" type="ORF">QJS04_geneDACA013114</name>
</gene>
<name>A0AAV9B4U2_ACOGR</name>
<sequence>MHAVLNIHLQYLRNRHQSDLSPLQPITSPRDVLHIIHRSEQRRHATHELRSRVRQWVAQGHDLHQISKVVQSVEGDPLQTLKQQLHHPIREHRFADALRTVPLEVNAAPPQ</sequence>
<comment type="caution">
    <text evidence="1">The sequence shown here is derived from an EMBL/GenBank/DDBJ whole genome shotgun (WGS) entry which is preliminary data.</text>
</comment>